<dbReference type="PANTHER" id="PTHR22789:SF0">
    <property type="entry name" value="3-OXO-TETRONATE 4-PHOSPHATE DECARBOXYLASE-RELATED"/>
    <property type="match status" value="1"/>
</dbReference>
<dbReference type="InterPro" id="IPR050197">
    <property type="entry name" value="Aldolase_class_II_sugar_metab"/>
</dbReference>
<evidence type="ECO:0000259" key="4">
    <source>
        <dbReference type="SMART" id="SM01007"/>
    </source>
</evidence>
<keyword evidence="2" id="KW-0456">Lyase</keyword>
<dbReference type="SMART" id="SM01007">
    <property type="entry name" value="Aldolase_II"/>
    <property type="match status" value="1"/>
</dbReference>
<dbReference type="PANTHER" id="PTHR22789">
    <property type="entry name" value="FUCULOSE PHOSPHATE ALDOLASE"/>
    <property type="match status" value="1"/>
</dbReference>
<dbReference type="EMBL" id="CP001854">
    <property type="protein sequence ID" value="ADB52504.1"/>
    <property type="molecule type" value="Genomic_DNA"/>
</dbReference>
<dbReference type="KEGG" id="cwo:Cwoe_4089"/>
<dbReference type="Pfam" id="PF00596">
    <property type="entry name" value="Aldolase_II"/>
    <property type="match status" value="1"/>
</dbReference>
<dbReference type="GO" id="GO:0016832">
    <property type="term" value="F:aldehyde-lyase activity"/>
    <property type="evidence" value="ECO:0007669"/>
    <property type="project" value="TreeGrafter"/>
</dbReference>
<name>D3F4P7_CONWI</name>
<dbReference type="InterPro" id="IPR036409">
    <property type="entry name" value="Aldolase_II/adducin_N_sf"/>
</dbReference>
<dbReference type="eggNOG" id="COG0235">
    <property type="taxonomic scope" value="Bacteria"/>
</dbReference>
<dbReference type="Gene3D" id="3.40.225.10">
    <property type="entry name" value="Class II aldolase/adducin N-terminal domain"/>
    <property type="match status" value="1"/>
</dbReference>
<evidence type="ECO:0000256" key="1">
    <source>
        <dbReference type="ARBA" id="ARBA00022723"/>
    </source>
</evidence>
<dbReference type="SUPFAM" id="SSF53639">
    <property type="entry name" value="AraD/HMP-PK domain-like"/>
    <property type="match status" value="1"/>
</dbReference>
<dbReference type="RefSeq" id="WP_012935555.1">
    <property type="nucleotide sequence ID" value="NC_013739.1"/>
</dbReference>
<evidence type="ECO:0000256" key="2">
    <source>
        <dbReference type="ARBA" id="ARBA00023239"/>
    </source>
</evidence>
<dbReference type="InterPro" id="IPR001303">
    <property type="entry name" value="Aldolase_II/adducin_N"/>
</dbReference>
<protein>
    <submittedName>
        <fullName evidence="5">Class II aldolase/adducin family protein</fullName>
    </submittedName>
</protein>
<dbReference type="GO" id="GO:0046872">
    <property type="term" value="F:metal ion binding"/>
    <property type="evidence" value="ECO:0007669"/>
    <property type="project" value="UniProtKB-KW"/>
</dbReference>
<dbReference type="HOGENOM" id="CLU_006033_3_4_11"/>
<evidence type="ECO:0000256" key="3">
    <source>
        <dbReference type="SAM" id="MobiDB-lite"/>
    </source>
</evidence>
<dbReference type="STRING" id="469383.Cwoe_4089"/>
<feature type="compositionally biased region" description="Polar residues" evidence="3">
    <location>
        <begin position="219"/>
        <end position="228"/>
    </location>
</feature>
<evidence type="ECO:0000313" key="5">
    <source>
        <dbReference type="EMBL" id="ADB52504.1"/>
    </source>
</evidence>
<dbReference type="GO" id="GO:0019323">
    <property type="term" value="P:pentose catabolic process"/>
    <property type="evidence" value="ECO:0007669"/>
    <property type="project" value="TreeGrafter"/>
</dbReference>
<keyword evidence="6" id="KW-1185">Reference proteome</keyword>
<dbReference type="OrthoDB" id="3729465at2"/>
<evidence type="ECO:0000313" key="6">
    <source>
        <dbReference type="Proteomes" id="UP000008229"/>
    </source>
</evidence>
<dbReference type="Proteomes" id="UP000008229">
    <property type="component" value="Chromosome"/>
</dbReference>
<keyword evidence="1" id="KW-0479">Metal-binding</keyword>
<feature type="region of interest" description="Disordered" evidence="3">
    <location>
        <begin position="200"/>
        <end position="234"/>
    </location>
</feature>
<accession>D3F4P7</accession>
<gene>
    <name evidence="5" type="ordered locus">Cwoe_4089</name>
</gene>
<feature type="domain" description="Class II aldolase/adducin N-terminal" evidence="4">
    <location>
        <begin position="16"/>
        <end position="191"/>
    </location>
</feature>
<sequence length="234" mass="25008">MSAPWRARRAALRRDRALIEAARGLEEHGLVVGTVGNVSVRDGARVRITPTKLAYDRLRPYDLVTVDLAGRRWEGRRHPSRELALHLAIYRARGDVQAIVHAHGTHAAAWSFLGVPLEPAIEESAYYGIGPVAVSRHAPAGSGELGRTAARALGRSSAALLGGHGLVAVGADPARALLVARVVEHHAQVAWLLRGEGRSAGAGEGLRVPERRMRESTNGHDSAGTTGVSDILRR</sequence>
<proteinExistence type="predicted"/>
<dbReference type="AlphaFoldDB" id="D3F4P7"/>
<reference evidence="5" key="1">
    <citation type="journal article" date="2010" name="Stand. Genomic Sci.">
        <title>Complete genome sequence of Conexibacter woesei type strain (ID131577).</title>
        <authorList>
            <person name="Pukall R."/>
            <person name="Lapidus A."/>
            <person name="Glavina Del Rio T."/>
            <person name="Copeland A."/>
            <person name="Tice H."/>
            <person name="Cheng J.-F."/>
            <person name="Lucas S."/>
            <person name="Chen F."/>
            <person name="Nolan M."/>
            <person name="Bruce D."/>
            <person name="Goodwin L."/>
            <person name="Pitluck S."/>
            <person name="Mavromatis K."/>
            <person name="Ivanova N."/>
            <person name="Ovchinnikova G."/>
            <person name="Pati A."/>
            <person name="Chen A."/>
            <person name="Palaniappan K."/>
            <person name="Land M."/>
            <person name="Hauser L."/>
            <person name="Chang Y.-J."/>
            <person name="Jeffries C.D."/>
            <person name="Chain P."/>
            <person name="Meincke L."/>
            <person name="Sims D."/>
            <person name="Brettin T."/>
            <person name="Detter J.C."/>
            <person name="Rohde M."/>
            <person name="Goeker M."/>
            <person name="Bristow J."/>
            <person name="Eisen J.A."/>
            <person name="Markowitz V."/>
            <person name="Kyrpides N.C."/>
            <person name="Klenk H.-P."/>
            <person name="Hugenholtz P."/>
        </authorList>
    </citation>
    <scope>NUCLEOTIDE SEQUENCE [LARGE SCALE GENOMIC DNA]</scope>
    <source>
        <strain evidence="5">DSM 14684</strain>
    </source>
</reference>
<feature type="compositionally biased region" description="Basic and acidic residues" evidence="3">
    <location>
        <begin position="207"/>
        <end position="218"/>
    </location>
</feature>
<organism evidence="5 6">
    <name type="scientific">Conexibacter woesei (strain DSM 14684 / CCUG 47730 / CIP 108061 / JCM 11494 / NBRC 100937 / ID131577)</name>
    <dbReference type="NCBI Taxonomy" id="469383"/>
    <lineage>
        <taxon>Bacteria</taxon>
        <taxon>Bacillati</taxon>
        <taxon>Actinomycetota</taxon>
        <taxon>Thermoleophilia</taxon>
        <taxon>Solirubrobacterales</taxon>
        <taxon>Conexibacteraceae</taxon>
        <taxon>Conexibacter</taxon>
    </lineage>
</organism>
<dbReference type="GO" id="GO:0005829">
    <property type="term" value="C:cytosol"/>
    <property type="evidence" value="ECO:0007669"/>
    <property type="project" value="TreeGrafter"/>
</dbReference>